<keyword evidence="2" id="KW-0547">Nucleotide-binding</keyword>
<dbReference type="EMBL" id="CP063311">
    <property type="protein sequence ID" value="QOV21518.1"/>
    <property type="molecule type" value="Genomic_DNA"/>
</dbReference>
<keyword evidence="6" id="KW-1185">Reference proteome</keyword>
<dbReference type="InterPro" id="IPR011604">
    <property type="entry name" value="PDDEXK-like_dom_sf"/>
</dbReference>
<evidence type="ECO:0000259" key="4">
    <source>
        <dbReference type="Pfam" id="PF12705"/>
    </source>
</evidence>
<dbReference type="Proteomes" id="UP000593846">
    <property type="component" value="Chromosome"/>
</dbReference>
<protein>
    <submittedName>
        <fullName evidence="5">PD-(D/E)XK nuclease family protein</fullName>
    </submittedName>
</protein>
<evidence type="ECO:0000313" key="5">
    <source>
        <dbReference type="EMBL" id="QOV21518.1"/>
    </source>
</evidence>
<keyword evidence="2" id="KW-0347">Helicase</keyword>
<dbReference type="Gene3D" id="3.90.320.10">
    <property type="match status" value="1"/>
</dbReference>
<dbReference type="Pfam" id="PF12705">
    <property type="entry name" value="PDDEXK_1"/>
    <property type="match status" value="1"/>
</dbReference>
<evidence type="ECO:0000256" key="3">
    <source>
        <dbReference type="ARBA" id="ARBA00023204"/>
    </source>
</evidence>
<keyword evidence="3" id="KW-0234">DNA repair</keyword>
<accession>A0A7U3NM39</accession>
<keyword evidence="2" id="KW-0067">ATP-binding</keyword>
<gene>
    <name evidence="5" type="ORF">IM676_12240</name>
</gene>
<evidence type="ECO:0000313" key="6">
    <source>
        <dbReference type="Proteomes" id="UP000593846"/>
    </source>
</evidence>
<keyword evidence="2" id="KW-0378">Hydrolase</keyword>
<dbReference type="RefSeq" id="WP_200987172.1">
    <property type="nucleotide sequence ID" value="NZ_CP063311.1"/>
</dbReference>
<organism evidence="5 6">
    <name type="scientific">Anabaenopsis elenkinii CCIBt3563</name>
    <dbReference type="NCBI Taxonomy" id="2779889"/>
    <lineage>
        <taxon>Bacteria</taxon>
        <taxon>Bacillati</taxon>
        <taxon>Cyanobacteriota</taxon>
        <taxon>Cyanophyceae</taxon>
        <taxon>Nostocales</taxon>
        <taxon>Nodulariaceae</taxon>
        <taxon>Anabaenopsis</taxon>
    </lineage>
</organism>
<keyword evidence="1" id="KW-0227">DNA damage</keyword>
<dbReference type="AlphaFoldDB" id="A0A7U3NM39"/>
<feature type="domain" description="PD-(D/E)XK endonuclease-like" evidence="4">
    <location>
        <begin position="10"/>
        <end position="241"/>
    </location>
</feature>
<proteinExistence type="predicted"/>
<dbReference type="KEGG" id="aee:IM676_12240"/>
<dbReference type="GO" id="GO:0006281">
    <property type="term" value="P:DNA repair"/>
    <property type="evidence" value="ECO:0007669"/>
    <property type="project" value="UniProtKB-KW"/>
</dbReference>
<dbReference type="InterPro" id="IPR038726">
    <property type="entry name" value="PDDEXK_AddAB-type"/>
</dbReference>
<name>A0A7U3NM39_9CYAN</name>
<sequence>MASETTQVLHLSQGHLNLLETCPRQFQHTYLDKLHLLSHPDHEENQILGSRFHLLMQQREMGLPINGFLQADPQLQSWISALTNLVPELLTPTVPPSFRESEHCRTLQIQNYLLCVVYDLLIADPFQAQILDWKTYPKPLNKRKLQQNWQTRLYLYVLAETSAYLPQNISMTYWFFQSEGQPQNIQFNYDHTQHQRTAQRLDQLLNQLTNWLEAYQSKQAFPQVPENSTTCNYCHFATLCQRTQAQAEHQQNLPNIANIPEVTL</sequence>
<evidence type="ECO:0000256" key="1">
    <source>
        <dbReference type="ARBA" id="ARBA00022763"/>
    </source>
</evidence>
<reference evidence="6" key="1">
    <citation type="submission" date="2020-10" db="EMBL/GenBank/DDBJ databases">
        <title>Genome-based taxonomic classification of the species Anabaenopsis elenkinii.</title>
        <authorList>
            <person name="Delbaje E."/>
            <person name="Andreote A.P.D."/>
            <person name="Pellegrinetti T.A."/>
            <person name="Cruz R.B."/>
            <person name="Branco L.H.Z."/>
            <person name="Fiore M.F."/>
        </authorList>
    </citation>
    <scope>NUCLEOTIDE SEQUENCE [LARGE SCALE GENOMIC DNA]</scope>
    <source>
        <strain evidence="6">CCIBt3563</strain>
    </source>
</reference>
<dbReference type="GO" id="GO:0004386">
    <property type="term" value="F:helicase activity"/>
    <property type="evidence" value="ECO:0007669"/>
    <property type="project" value="UniProtKB-KW"/>
</dbReference>
<evidence type="ECO:0000256" key="2">
    <source>
        <dbReference type="ARBA" id="ARBA00022806"/>
    </source>
</evidence>